<dbReference type="AlphaFoldDB" id="A0A5N6U0W1"/>
<dbReference type="PANTHER" id="PTHR24141:SF1">
    <property type="entry name" value="2-5A-DEPENDENT RIBONUCLEASE"/>
    <property type="match status" value="1"/>
</dbReference>
<name>A0A5N6U0W1_ASPAV</name>
<organism evidence="5 6">
    <name type="scientific">Aspergillus avenaceus</name>
    <dbReference type="NCBI Taxonomy" id="36643"/>
    <lineage>
        <taxon>Eukaryota</taxon>
        <taxon>Fungi</taxon>
        <taxon>Dikarya</taxon>
        <taxon>Ascomycota</taxon>
        <taxon>Pezizomycotina</taxon>
        <taxon>Eurotiomycetes</taxon>
        <taxon>Eurotiomycetidae</taxon>
        <taxon>Eurotiales</taxon>
        <taxon>Aspergillaceae</taxon>
        <taxon>Aspergillus</taxon>
        <taxon>Aspergillus subgen. Circumdati</taxon>
    </lineage>
</organism>
<feature type="region of interest" description="Disordered" evidence="4">
    <location>
        <begin position="34"/>
        <end position="143"/>
    </location>
</feature>
<dbReference type="PROSITE" id="PS50088">
    <property type="entry name" value="ANK_REPEAT"/>
    <property type="match status" value="1"/>
</dbReference>
<evidence type="ECO:0000256" key="3">
    <source>
        <dbReference type="PROSITE-ProRule" id="PRU00023"/>
    </source>
</evidence>
<keyword evidence="1" id="KW-0677">Repeat</keyword>
<dbReference type="PANTHER" id="PTHR24141">
    <property type="entry name" value="2-5A-DEPENDENT RIBONUCLEASE"/>
    <property type="match status" value="1"/>
</dbReference>
<dbReference type="Proteomes" id="UP000325780">
    <property type="component" value="Unassembled WGS sequence"/>
</dbReference>
<evidence type="ECO:0000256" key="1">
    <source>
        <dbReference type="ARBA" id="ARBA00022737"/>
    </source>
</evidence>
<dbReference type="PROSITE" id="PS50297">
    <property type="entry name" value="ANK_REP_REGION"/>
    <property type="match status" value="1"/>
</dbReference>
<dbReference type="SMART" id="SM00248">
    <property type="entry name" value="ANK"/>
    <property type="match status" value="5"/>
</dbReference>
<evidence type="ECO:0000313" key="5">
    <source>
        <dbReference type="EMBL" id="KAE8152204.1"/>
    </source>
</evidence>
<proteinExistence type="predicted"/>
<dbReference type="OrthoDB" id="341259at2759"/>
<feature type="compositionally biased region" description="Low complexity" evidence="4">
    <location>
        <begin position="85"/>
        <end position="113"/>
    </location>
</feature>
<evidence type="ECO:0000256" key="4">
    <source>
        <dbReference type="SAM" id="MobiDB-lite"/>
    </source>
</evidence>
<reference evidence="5 6" key="1">
    <citation type="submission" date="2019-04" db="EMBL/GenBank/DDBJ databases">
        <title>Friends and foes A comparative genomics study of 23 Aspergillus species from section Flavi.</title>
        <authorList>
            <consortium name="DOE Joint Genome Institute"/>
            <person name="Kjaerbolling I."/>
            <person name="Vesth T."/>
            <person name="Frisvad J.C."/>
            <person name="Nybo J.L."/>
            <person name="Theobald S."/>
            <person name="Kildgaard S."/>
            <person name="Isbrandt T."/>
            <person name="Kuo A."/>
            <person name="Sato A."/>
            <person name="Lyhne E.K."/>
            <person name="Kogle M.E."/>
            <person name="Wiebenga A."/>
            <person name="Kun R.S."/>
            <person name="Lubbers R.J."/>
            <person name="Makela M.R."/>
            <person name="Barry K."/>
            <person name="Chovatia M."/>
            <person name="Clum A."/>
            <person name="Daum C."/>
            <person name="Haridas S."/>
            <person name="He G."/>
            <person name="LaButti K."/>
            <person name="Lipzen A."/>
            <person name="Mondo S."/>
            <person name="Riley R."/>
            <person name="Salamov A."/>
            <person name="Simmons B.A."/>
            <person name="Magnuson J.K."/>
            <person name="Henrissat B."/>
            <person name="Mortensen U.H."/>
            <person name="Larsen T.O."/>
            <person name="Devries R.P."/>
            <person name="Grigoriev I.V."/>
            <person name="Machida M."/>
            <person name="Baker S.E."/>
            <person name="Andersen M.R."/>
        </authorList>
    </citation>
    <scope>NUCLEOTIDE SEQUENCE [LARGE SCALE GENOMIC DNA]</scope>
    <source>
        <strain evidence="5 6">IBT 18842</strain>
    </source>
</reference>
<dbReference type="EMBL" id="ML742057">
    <property type="protein sequence ID" value="KAE8152204.1"/>
    <property type="molecule type" value="Genomic_DNA"/>
</dbReference>
<protein>
    <submittedName>
        <fullName evidence="5">Ankyrin repeat-containing domain protein</fullName>
    </submittedName>
</protein>
<evidence type="ECO:0000313" key="6">
    <source>
        <dbReference type="Proteomes" id="UP000325780"/>
    </source>
</evidence>
<evidence type="ECO:0000256" key="2">
    <source>
        <dbReference type="ARBA" id="ARBA00023043"/>
    </source>
</evidence>
<dbReference type="GO" id="GO:0006396">
    <property type="term" value="P:RNA processing"/>
    <property type="evidence" value="ECO:0007669"/>
    <property type="project" value="TreeGrafter"/>
</dbReference>
<dbReference type="Gene3D" id="1.25.40.20">
    <property type="entry name" value="Ankyrin repeat-containing domain"/>
    <property type="match status" value="1"/>
</dbReference>
<feature type="repeat" description="ANK" evidence="3">
    <location>
        <begin position="432"/>
        <end position="465"/>
    </location>
</feature>
<accession>A0A5N6U0W1</accession>
<dbReference type="GO" id="GO:0004540">
    <property type="term" value="F:RNA nuclease activity"/>
    <property type="evidence" value="ECO:0007669"/>
    <property type="project" value="TreeGrafter"/>
</dbReference>
<keyword evidence="2 3" id="KW-0040">ANK repeat</keyword>
<sequence length="593" mass="65795">MAKRTKKVSCNYCGRQHRPYHGVVLANHIKALEQQREHEGTPAVGSPARPAETPQRLSHDPVAFTRATSEPIESTRRASPPVPTPRSSSAPSTPSRSQLPSSGPSLGPRSVPVLSARSGAPSPEPVPATPHAAGREPSSVAAEQARRFKRLSKGNLGQVVSTKWGRTDERMDRFLEVMAASDTQDPRLRPPGTRSLFATARTILKRVGRNLLRRQMKEPTDTTPTLEPYSLPMHPALAETSIGLAIIRDDVHSLQALLALGLNLNHFGLFDYTVLGAAVVACANGILRYLISIRDQIDLDFDQMVNAYPVPGGYHSETAMTTTVRYERFWTFRMLSEAVGGTIPGRTMYNICAYERSLGLIDQLLTHFVQVSPDLTMRDLLRTAHPVSGSTALHAAVVNPEPALLHLILQKARSSALNTQDYQAYLNQRNSSGETAFMIAAEVSQTRSMRRLLREEGVDVNARNLRGRTALWHCARNLDEDAVEMLLNHPCDDGNVTEGDGSPFHALIDNWVEFHRELEERRTSVDIERNYQLQPEPELLFLDEVEERKAQIMRIVPLLRTHGTDPWGPDEHGTAPIRANLPGFPEWNALLIV</sequence>
<dbReference type="InterPro" id="IPR036770">
    <property type="entry name" value="Ankyrin_rpt-contain_sf"/>
</dbReference>
<dbReference type="InterPro" id="IPR002110">
    <property type="entry name" value="Ankyrin_rpt"/>
</dbReference>
<dbReference type="GO" id="GO:0003723">
    <property type="term" value="F:RNA binding"/>
    <property type="evidence" value="ECO:0007669"/>
    <property type="project" value="TreeGrafter"/>
</dbReference>
<keyword evidence="6" id="KW-1185">Reference proteome</keyword>
<dbReference type="Pfam" id="PF12796">
    <property type="entry name" value="Ank_2"/>
    <property type="match status" value="1"/>
</dbReference>
<dbReference type="SUPFAM" id="SSF48403">
    <property type="entry name" value="Ankyrin repeat"/>
    <property type="match status" value="1"/>
</dbReference>
<gene>
    <name evidence="5" type="ORF">BDV25DRAFT_75273</name>
</gene>